<dbReference type="InterPro" id="IPR026444">
    <property type="entry name" value="Secre_tail"/>
</dbReference>
<dbReference type="OrthoDB" id="9342482at2"/>
<dbReference type="NCBIfam" id="TIGR04183">
    <property type="entry name" value="Por_Secre_tail"/>
    <property type="match status" value="1"/>
</dbReference>
<dbReference type="EMBL" id="SDHZ01000001">
    <property type="protein sequence ID" value="RXK86877.1"/>
    <property type="molecule type" value="Genomic_DNA"/>
</dbReference>
<dbReference type="PANTHER" id="PTHR36234">
    <property type="entry name" value="LYSYL ENDOPEPTIDASE"/>
    <property type="match status" value="1"/>
</dbReference>
<feature type="signal peptide" evidence="1">
    <location>
        <begin position="1"/>
        <end position="26"/>
    </location>
</feature>
<feature type="chain" id="PRO_5020440215" evidence="1">
    <location>
        <begin position="27"/>
        <end position="704"/>
    </location>
</feature>
<dbReference type="AlphaFoldDB" id="A0A4Q1DBQ8"/>
<keyword evidence="1" id="KW-0732">Signal</keyword>
<accession>A0A4Q1DBQ8</accession>
<dbReference type="SUPFAM" id="SSF50494">
    <property type="entry name" value="Trypsin-like serine proteases"/>
    <property type="match status" value="1"/>
</dbReference>
<dbReference type="InterPro" id="IPR009003">
    <property type="entry name" value="Peptidase_S1_PA"/>
</dbReference>
<name>A0A4Q1DBQ8_9BACT</name>
<comment type="caution">
    <text evidence="2">The sequence shown here is derived from an EMBL/GenBank/DDBJ whole genome shotgun (WGS) entry which is preliminary data.</text>
</comment>
<dbReference type="Proteomes" id="UP000290545">
    <property type="component" value="Unassembled WGS sequence"/>
</dbReference>
<dbReference type="Gene3D" id="2.40.10.10">
    <property type="entry name" value="Trypsin-like serine proteases"/>
    <property type="match status" value="2"/>
</dbReference>
<proteinExistence type="predicted"/>
<dbReference type="Pfam" id="PF13365">
    <property type="entry name" value="Trypsin_2"/>
    <property type="match status" value="1"/>
</dbReference>
<evidence type="ECO:0000313" key="3">
    <source>
        <dbReference type="Proteomes" id="UP000290545"/>
    </source>
</evidence>
<dbReference type="PANTHER" id="PTHR36234:SF5">
    <property type="entry name" value="LYSYL ENDOPEPTIDASE"/>
    <property type="match status" value="1"/>
</dbReference>
<keyword evidence="3" id="KW-1185">Reference proteome</keyword>
<dbReference type="RefSeq" id="WP_129002626.1">
    <property type="nucleotide sequence ID" value="NZ_SDHZ01000001.1"/>
</dbReference>
<evidence type="ECO:0000313" key="2">
    <source>
        <dbReference type="EMBL" id="RXK86877.1"/>
    </source>
</evidence>
<gene>
    <name evidence="2" type="ORF">ESB13_08835</name>
</gene>
<sequence>MSSLAVSSCNKCFCVLYMLLVTAQLAAHPGKPFSQQVALNTPVSYIDIADRSSCKRNYNQPDLRDNAAKVSRFADLYETELTPQNAGCWDNTAIGKIWRLGIASPGAYSLYISFNSLELAAGASLYVYDEKGDDICGPFTADVLPHTGAFSVPPVKGDKIIIELNVPGNVKEYGKVVVSKLYHDKLNYFGRYNGLRRLPPSACEENINCENGAFWQTEKRAVCKIITDGALCTGTLVANTARSREPYLLTAYHIIFDQQHAAEAVFFFNYEYADCEGAVVNDYQRISGASLLATAPGLDYALLKLHQVPPESCHPYYAGWDAGVRLPELPVAAIHHPGGLPKQLAMSYRYVSSATYAPLYQQDAFWGVNWEVGMTAPGSSGSPLFNKQHRLVGTLTGGNATCGGQGTDYFNKLSASWKTPSAAGNDLMTWLDPVHNGATEMDGYDPYGLDSSDCSLIWNIGPGEKLESSPSFLPGAAAPGDRFTGVAEKFLLEGSLSLPSVYLNVSGISVTASDYINVCIWIGDNSPSGLIYRQKVFLNQLTQGINQIIFDSVLKIQGNFFAGYETGLNAGSSFTLYRAASRGKDGASGMFVYDYTWHAVNSLQYSYTTSLAIGITECYGRTARPASGALLVYPNPCRDYFYFELPDELIPDEVKCFDMAGRALNIEYTPGVRNIVHFNLAKGVYILHVRSGDRRFQARVLVGK</sequence>
<dbReference type="InterPro" id="IPR043504">
    <property type="entry name" value="Peptidase_S1_PA_chymotrypsin"/>
</dbReference>
<organism evidence="2 3">
    <name type="scientific">Filimonas effusa</name>
    <dbReference type="NCBI Taxonomy" id="2508721"/>
    <lineage>
        <taxon>Bacteria</taxon>
        <taxon>Pseudomonadati</taxon>
        <taxon>Bacteroidota</taxon>
        <taxon>Chitinophagia</taxon>
        <taxon>Chitinophagales</taxon>
        <taxon>Chitinophagaceae</taxon>
        <taxon>Filimonas</taxon>
    </lineage>
</organism>
<reference evidence="2 3" key="1">
    <citation type="submission" date="2019-01" db="EMBL/GenBank/DDBJ databases">
        <title>Filimonas sp. strain TTM-71.</title>
        <authorList>
            <person name="Chen W.-M."/>
        </authorList>
    </citation>
    <scope>NUCLEOTIDE SEQUENCE [LARGE SCALE GENOMIC DNA]</scope>
    <source>
        <strain evidence="2 3">TTM-71</strain>
    </source>
</reference>
<protein>
    <submittedName>
        <fullName evidence="2">T9SS type A sorting domain-containing protein</fullName>
    </submittedName>
</protein>
<evidence type="ECO:0000256" key="1">
    <source>
        <dbReference type="SAM" id="SignalP"/>
    </source>
</evidence>